<evidence type="ECO:0000259" key="16">
    <source>
        <dbReference type="Pfam" id="PF17207"/>
    </source>
</evidence>
<evidence type="ECO:0000256" key="15">
    <source>
        <dbReference type="ARBA" id="ARBA00069556"/>
    </source>
</evidence>
<keyword evidence="10" id="KW-0234">DNA repair</keyword>
<keyword evidence="7 17" id="KW-0347">Helicase</keyword>
<comment type="caution">
    <text evidence="17">The sequence shown here is derived from an EMBL/GenBank/DDBJ whole genome shotgun (WGS) entry which is preliminary data.</text>
</comment>
<keyword evidence="8" id="KW-0067">ATP-binding</keyword>
<accession>A0A445LDT0</accession>
<evidence type="ECO:0000256" key="5">
    <source>
        <dbReference type="ARBA" id="ARBA00022763"/>
    </source>
</evidence>
<protein>
    <recommendedName>
        <fullName evidence="15">Probable DNA helicase MCM8</fullName>
        <ecNumber evidence="3">3.6.4.12</ecNumber>
    </recommendedName>
    <alternativeName>
        <fullName evidence="13">Minichromosome maintenance 8</fullName>
    </alternativeName>
</protein>
<dbReference type="GO" id="GO:0000724">
    <property type="term" value="P:double-strand break repair via homologous recombination"/>
    <property type="evidence" value="ECO:0007669"/>
    <property type="project" value="UniProtKB-ARBA"/>
</dbReference>
<dbReference type="GO" id="GO:0051321">
    <property type="term" value="P:meiotic cell cycle"/>
    <property type="evidence" value="ECO:0007669"/>
    <property type="project" value="UniProtKB-KW"/>
</dbReference>
<keyword evidence="4" id="KW-0547">Nucleotide-binding</keyword>
<dbReference type="InterPro" id="IPR033762">
    <property type="entry name" value="MCM_OB"/>
</dbReference>
<dbReference type="SUPFAM" id="SSF50249">
    <property type="entry name" value="Nucleic acid-binding proteins"/>
    <property type="match status" value="1"/>
</dbReference>
<keyword evidence="6" id="KW-0378">Hydrolase</keyword>
<dbReference type="EC" id="3.6.4.12" evidence="3"/>
<dbReference type="GO" id="GO:0003697">
    <property type="term" value="F:single-stranded DNA binding"/>
    <property type="evidence" value="ECO:0007669"/>
    <property type="project" value="TreeGrafter"/>
</dbReference>
<gene>
    <name evidence="17" type="ORF">D0Y65_007485</name>
</gene>
<evidence type="ECO:0000256" key="3">
    <source>
        <dbReference type="ARBA" id="ARBA00012551"/>
    </source>
</evidence>
<evidence type="ECO:0000256" key="12">
    <source>
        <dbReference type="ARBA" id="ARBA00023254"/>
    </source>
</evidence>
<dbReference type="Gene3D" id="2.40.50.140">
    <property type="entry name" value="Nucleic acid-binding proteins"/>
    <property type="match status" value="1"/>
</dbReference>
<dbReference type="GO" id="GO:0005524">
    <property type="term" value="F:ATP binding"/>
    <property type="evidence" value="ECO:0007669"/>
    <property type="project" value="UniProtKB-KW"/>
</dbReference>
<comment type="similarity">
    <text evidence="2">Belongs to the MCM family.</text>
</comment>
<dbReference type="InterPro" id="IPR012340">
    <property type="entry name" value="NA-bd_OB-fold"/>
</dbReference>
<dbReference type="PANTHER" id="PTHR11630:SF47">
    <property type="entry name" value="DNA HELICASE MCM8"/>
    <property type="match status" value="1"/>
</dbReference>
<dbReference type="Pfam" id="PF17207">
    <property type="entry name" value="MCM_OB"/>
    <property type="match status" value="1"/>
</dbReference>
<sequence length="244" mass="27515">MDPFGLIDILGTYFPQQLFTVDDTWLNLTSALLSFFSSPPGQNLVSQVQKLDFLQLQQICHVEELYKMLTEKPKIALLYDTYLVLTQVFLSKWVNGDLEHGAKVDIRLHNCPETMIALKNLKAAYIVFECSKCKQPVTRIFPDGKYSPPSICNLNGCKSKFFIPLRSTAQTIDFQKIRVQELLKPEDHEEGRVPRTVECELTQDLVDACIPGDVVTVTGIIRGINTYMDIEGGKANPSLLVKDT</sequence>
<evidence type="ECO:0000256" key="2">
    <source>
        <dbReference type="ARBA" id="ARBA00008010"/>
    </source>
</evidence>
<keyword evidence="9" id="KW-0238">DNA-binding</keyword>
<name>A0A445LDT0_GLYSO</name>
<keyword evidence="12" id="KW-0469">Meiosis</keyword>
<evidence type="ECO:0000256" key="13">
    <source>
        <dbReference type="ARBA" id="ARBA00042306"/>
    </source>
</evidence>
<evidence type="ECO:0000256" key="8">
    <source>
        <dbReference type="ARBA" id="ARBA00022840"/>
    </source>
</evidence>
<dbReference type="PANTHER" id="PTHR11630">
    <property type="entry name" value="DNA REPLICATION LICENSING FACTOR MCM FAMILY MEMBER"/>
    <property type="match status" value="1"/>
</dbReference>
<evidence type="ECO:0000256" key="11">
    <source>
        <dbReference type="ARBA" id="ARBA00023242"/>
    </source>
</evidence>
<evidence type="ECO:0000256" key="6">
    <source>
        <dbReference type="ARBA" id="ARBA00022801"/>
    </source>
</evidence>
<keyword evidence="5" id="KW-0227">DNA damage</keyword>
<evidence type="ECO:0000256" key="14">
    <source>
        <dbReference type="ARBA" id="ARBA00047995"/>
    </source>
</evidence>
<dbReference type="InterPro" id="IPR031327">
    <property type="entry name" value="MCM"/>
</dbReference>
<organism evidence="17 18">
    <name type="scientific">Glycine soja</name>
    <name type="common">Wild soybean</name>
    <dbReference type="NCBI Taxonomy" id="3848"/>
    <lineage>
        <taxon>Eukaryota</taxon>
        <taxon>Viridiplantae</taxon>
        <taxon>Streptophyta</taxon>
        <taxon>Embryophyta</taxon>
        <taxon>Tracheophyta</taxon>
        <taxon>Spermatophyta</taxon>
        <taxon>Magnoliopsida</taxon>
        <taxon>eudicotyledons</taxon>
        <taxon>Gunneridae</taxon>
        <taxon>Pentapetalae</taxon>
        <taxon>rosids</taxon>
        <taxon>fabids</taxon>
        <taxon>Fabales</taxon>
        <taxon>Fabaceae</taxon>
        <taxon>Papilionoideae</taxon>
        <taxon>50 kb inversion clade</taxon>
        <taxon>NPAAA clade</taxon>
        <taxon>indigoferoid/millettioid clade</taxon>
        <taxon>Phaseoleae</taxon>
        <taxon>Glycine</taxon>
        <taxon>Glycine subgen. Soja</taxon>
    </lineage>
</organism>
<evidence type="ECO:0000313" key="17">
    <source>
        <dbReference type="EMBL" id="RZC21238.1"/>
    </source>
</evidence>
<dbReference type="GO" id="GO:0005634">
    <property type="term" value="C:nucleus"/>
    <property type="evidence" value="ECO:0007669"/>
    <property type="project" value="UniProtKB-SubCell"/>
</dbReference>
<feature type="domain" description="MCM OB" evidence="16">
    <location>
        <begin position="122"/>
        <end position="223"/>
    </location>
</feature>
<keyword evidence="11" id="KW-0539">Nucleus</keyword>
<reference evidence="17 18" key="1">
    <citation type="submission" date="2018-09" db="EMBL/GenBank/DDBJ databases">
        <title>A high-quality reference genome of wild soybean provides a powerful tool to mine soybean genomes.</title>
        <authorList>
            <person name="Xie M."/>
            <person name="Chung C.Y.L."/>
            <person name="Li M.-W."/>
            <person name="Wong F.-L."/>
            <person name="Chan T.-F."/>
            <person name="Lam H.-M."/>
        </authorList>
    </citation>
    <scope>NUCLEOTIDE SEQUENCE [LARGE SCALE GENOMIC DNA]</scope>
    <source>
        <strain evidence="18">cv. W05</strain>
        <tissue evidence="17">Hypocotyl of etiolated seedlings</tissue>
    </source>
</reference>
<keyword evidence="18" id="KW-1185">Reference proteome</keyword>
<dbReference type="Proteomes" id="UP000289340">
    <property type="component" value="Chromosome 3"/>
</dbReference>
<evidence type="ECO:0000256" key="10">
    <source>
        <dbReference type="ARBA" id="ARBA00023204"/>
    </source>
</evidence>
<dbReference type="AlphaFoldDB" id="A0A445LDT0"/>
<evidence type="ECO:0000256" key="1">
    <source>
        <dbReference type="ARBA" id="ARBA00004123"/>
    </source>
</evidence>
<evidence type="ECO:0000256" key="7">
    <source>
        <dbReference type="ARBA" id="ARBA00022806"/>
    </source>
</evidence>
<comment type="subcellular location">
    <subcellularLocation>
        <location evidence="1">Nucleus</location>
    </subcellularLocation>
</comment>
<proteinExistence type="inferred from homology"/>
<evidence type="ECO:0000256" key="9">
    <source>
        <dbReference type="ARBA" id="ARBA00023125"/>
    </source>
</evidence>
<dbReference type="GO" id="GO:0042555">
    <property type="term" value="C:MCM complex"/>
    <property type="evidence" value="ECO:0007669"/>
    <property type="project" value="TreeGrafter"/>
</dbReference>
<dbReference type="FunFam" id="2.20.28.10:FF:000007">
    <property type="entry name" value="DNA helicase MCM8 isoform X1"/>
    <property type="match status" value="1"/>
</dbReference>
<comment type="catalytic activity">
    <reaction evidence="14">
        <text>ATP + H2O = ADP + phosphate + H(+)</text>
        <dbReference type="Rhea" id="RHEA:13065"/>
        <dbReference type="ChEBI" id="CHEBI:15377"/>
        <dbReference type="ChEBI" id="CHEBI:15378"/>
        <dbReference type="ChEBI" id="CHEBI:30616"/>
        <dbReference type="ChEBI" id="CHEBI:43474"/>
        <dbReference type="ChEBI" id="CHEBI:456216"/>
        <dbReference type="EC" id="3.6.4.12"/>
    </reaction>
</comment>
<dbReference type="GO" id="GO:0017116">
    <property type="term" value="F:single-stranded DNA helicase activity"/>
    <property type="evidence" value="ECO:0007669"/>
    <property type="project" value="TreeGrafter"/>
</dbReference>
<dbReference type="EMBL" id="QZWG01000003">
    <property type="protein sequence ID" value="RZC21238.1"/>
    <property type="molecule type" value="Genomic_DNA"/>
</dbReference>
<dbReference type="GO" id="GO:0016787">
    <property type="term" value="F:hydrolase activity"/>
    <property type="evidence" value="ECO:0007669"/>
    <property type="project" value="UniProtKB-KW"/>
</dbReference>
<evidence type="ECO:0000256" key="4">
    <source>
        <dbReference type="ARBA" id="ARBA00022741"/>
    </source>
</evidence>
<evidence type="ECO:0000313" key="18">
    <source>
        <dbReference type="Proteomes" id="UP000289340"/>
    </source>
</evidence>